<evidence type="ECO:0000256" key="1">
    <source>
        <dbReference type="ARBA" id="ARBA00001946"/>
    </source>
</evidence>
<evidence type="ECO:0000256" key="2">
    <source>
        <dbReference type="ARBA" id="ARBA00006479"/>
    </source>
</evidence>
<evidence type="ECO:0000313" key="14">
    <source>
        <dbReference type="Proteomes" id="UP000240996"/>
    </source>
</evidence>
<evidence type="ECO:0000256" key="11">
    <source>
        <dbReference type="ARBA" id="ARBA00038887"/>
    </source>
</evidence>
<keyword evidence="3" id="KW-0808">Transferase</keyword>
<keyword evidence="6 13" id="KW-0418">Kinase</keyword>
<dbReference type="EMBL" id="PZZN01000004">
    <property type="protein sequence ID" value="PTM44146.1"/>
    <property type="molecule type" value="Genomic_DNA"/>
</dbReference>
<dbReference type="RefSeq" id="WP_107934468.1">
    <property type="nucleotide sequence ID" value="NZ_PZZN01000004.1"/>
</dbReference>
<proteinExistence type="inferred from homology"/>
<evidence type="ECO:0000313" key="13">
    <source>
        <dbReference type="EMBL" id="PTM44146.1"/>
    </source>
</evidence>
<dbReference type="InterPro" id="IPR043129">
    <property type="entry name" value="ATPase_NBD"/>
</dbReference>
<evidence type="ECO:0000256" key="4">
    <source>
        <dbReference type="ARBA" id="ARBA00022723"/>
    </source>
</evidence>
<dbReference type="EC" id="2.7.1.4" evidence="11"/>
<dbReference type="GO" id="GO:0046872">
    <property type="term" value="F:metal ion binding"/>
    <property type="evidence" value="ECO:0007669"/>
    <property type="project" value="UniProtKB-KW"/>
</dbReference>
<dbReference type="InterPro" id="IPR051804">
    <property type="entry name" value="Carb_Metab_Reg_Kinase/Isom"/>
</dbReference>
<keyword evidence="10" id="KW-0119">Carbohydrate metabolism</keyword>
<evidence type="ECO:0000256" key="7">
    <source>
        <dbReference type="ARBA" id="ARBA00022833"/>
    </source>
</evidence>
<keyword evidence="8" id="KW-0067">ATP-binding</keyword>
<evidence type="ECO:0000256" key="10">
    <source>
        <dbReference type="ARBA" id="ARBA00023277"/>
    </source>
</evidence>
<organism evidence="13 14">
    <name type="scientific">Sphingomonas aerolata</name>
    <dbReference type="NCBI Taxonomy" id="185951"/>
    <lineage>
        <taxon>Bacteria</taxon>
        <taxon>Pseudomonadati</taxon>
        <taxon>Pseudomonadota</taxon>
        <taxon>Alphaproteobacteria</taxon>
        <taxon>Sphingomonadales</taxon>
        <taxon>Sphingomonadaceae</taxon>
        <taxon>Sphingomonas</taxon>
    </lineage>
</organism>
<dbReference type="InterPro" id="IPR049874">
    <property type="entry name" value="ROK_cs"/>
</dbReference>
<dbReference type="PANTHER" id="PTHR42742:SF3">
    <property type="entry name" value="FRUCTOKINASE"/>
    <property type="match status" value="1"/>
</dbReference>
<gene>
    <name evidence="13" type="ORF">C8J24_3420</name>
</gene>
<comment type="cofactor">
    <cofactor evidence="1">
        <name>Mg(2+)</name>
        <dbReference type="ChEBI" id="CHEBI:18420"/>
    </cofactor>
</comment>
<keyword evidence="4" id="KW-0479">Metal-binding</keyword>
<dbReference type="Pfam" id="PF00480">
    <property type="entry name" value="ROK"/>
    <property type="match status" value="1"/>
</dbReference>
<protein>
    <recommendedName>
        <fullName evidence="11">fructokinase</fullName>
        <ecNumber evidence="11">2.7.1.4</ecNumber>
    </recommendedName>
</protein>
<comment type="catalytic activity">
    <reaction evidence="12">
        <text>D-fructose + ATP = D-fructose 6-phosphate + ADP + H(+)</text>
        <dbReference type="Rhea" id="RHEA:16125"/>
        <dbReference type="ChEBI" id="CHEBI:15378"/>
        <dbReference type="ChEBI" id="CHEBI:30616"/>
        <dbReference type="ChEBI" id="CHEBI:37721"/>
        <dbReference type="ChEBI" id="CHEBI:61527"/>
        <dbReference type="ChEBI" id="CHEBI:456216"/>
        <dbReference type="EC" id="2.7.1.4"/>
    </reaction>
</comment>
<evidence type="ECO:0000256" key="3">
    <source>
        <dbReference type="ARBA" id="ARBA00022679"/>
    </source>
</evidence>
<dbReference type="PANTHER" id="PTHR42742">
    <property type="entry name" value="TRANSCRIPTIONAL REPRESSOR MPRA"/>
    <property type="match status" value="1"/>
</dbReference>
<dbReference type="CDD" id="cd24067">
    <property type="entry name" value="ASKHA_NBD_ROK_BsFRK-like"/>
    <property type="match status" value="1"/>
</dbReference>
<evidence type="ECO:0000256" key="12">
    <source>
        <dbReference type="ARBA" id="ARBA00048451"/>
    </source>
</evidence>
<evidence type="ECO:0000256" key="5">
    <source>
        <dbReference type="ARBA" id="ARBA00022741"/>
    </source>
</evidence>
<dbReference type="AlphaFoldDB" id="A0A2T4YLK6"/>
<keyword evidence="14" id="KW-1185">Reference proteome</keyword>
<dbReference type="SUPFAM" id="SSF53067">
    <property type="entry name" value="Actin-like ATPase domain"/>
    <property type="match status" value="1"/>
</dbReference>
<evidence type="ECO:0000256" key="6">
    <source>
        <dbReference type="ARBA" id="ARBA00022777"/>
    </source>
</evidence>
<dbReference type="Gene3D" id="3.30.420.40">
    <property type="match status" value="2"/>
</dbReference>
<comment type="caution">
    <text evidence="13">The sequence shown here is derived from an EMBL/GenBank/DDBJ whole genome shotgun (WGS) entry which is preliminary data.</text>
</comment>
<keyword evidence="9" id="KW-0460">Magnesium</keyword>
<keyword evidence="5" id="KW-0547">Nucleotide-binding</keyword>
<evidence type="ECO:0000256" key="9">
    <source>
        <dbReference type="ARBA" id="ARBA00022842"/>
    </source>
</evidence>
<evidence type="ECO:0000256" key="8">
    <source>
        <dbReference type="ARBA" id="ARBA00022840"/>
    </source>
</evidence>
<sequence>MTAAPPLFGCIEAGGTKFVLGVARDPDTVLRTARIPTTTPDETLGAALEFFTAAQAEWGAVDALGIASFGPVDLDRSSPGWGRIVDTPKPGWSGTDLVGPFARALDCPVGFDTDVNGAILAESLWGAATGADIAVYVTVGTGIGGGALVEERPVHGSRHPEMGHILPRRHPDDRDFAGTCPFHGDCLEGLASGPAIAARWGASLSELGPDHPAHDIVAYYLAQLVVAQQALLSPRRIVLGGGVLGTPGLLDRVRDHAARMANGYFGTHDYATLIVAPGLGDRAGLLGALALAQRARR</sequence>
<dbReference type="FunFam" id="3.30.420.40:FF:000153">
    <property type="entry name" value="Putative fructokinase"/>
    <property type="match status" value="1"/>
</dbReference>
<dbReference type="Proteomes" id="UP000240996">
    <property type="component" value="Unassembled WGS sequence"/>
</dbReference>
<keyword evidence="7" id="KW-0862">Zinc</keyword>
<name>A0A2T4YLK6_9SPHN</name>
<reference evidence="13 14" key="1">
    <citation type="submission" date="2018-04" db="EMBL/GenBank/DDBJ databases">
        <title>Genomic Encyclopedia of Type Strains, Phase III (KMG-III): the genomes of soil and plant-associated and newly described type strains.</title>
        <authorList>
            <person name="Whitman W."/>
        </authorList>
    </citation>
    <scope>NUCLEOTIDE SEQUENCE [LARGE SCALE GENOMIC DNA]</scope>
    <source>
        <strain evidence="13 14">NW12</strain>
    </source>
</reference>
<accession>A0A2T4YLK6</accession>
<comment type="similarity">
    <text evidence="2">Belongs to the ROK (NagC/XylR) family.</text>
</comment>
<dbReference type="GO" id="GO:0005524">
    <property type="term" value="F:ATP binding"/>
    <property type="evidence" value="ECO:0007669"/>
    <property type="project" value="UniProtKB-KW"/>
</dbReference>
<dbReference type="GO" id="GO:0008865">
    <property type="term" value="F:fructokinase activity"/>
    <property type="evidence" value="ECO:0007669"/>
    <property type="project" value="UniProtKB-EC"/>
</dbReference>
<dbReference type="InterPro" id="IPR000600">
    <property type="entry name" value="ROK"/>
</dbReference>
<dbReference type="PROSITE" id="PS01125">
    <property type="entry name" value="ROK"/>
    <property type="match status" value="1"/>
</dbReference>